<dbReference type="PATRIC" id="fig|521002.11.peg.107"/>
<evidence type="ECO:0000313" key="3">
    <source>
        <dbReference type="Proteomes" id="UP000004028"/>
    </source>
</evidence>
<keyword evidence="1" id="KW-0472">Membrane</keyword>
<feature type="transmembrane region" description="Helical" evidence="1">
    <location>
        <begin position="6"/>
        <end position="25"/>
    </location>
</feature>
<dbReference type="InterPro" id="IPR013783">
    <property type="entry name" value="Ig-like_fold"/>
</dbReference>
<name>D2ZMR5_METSM</name>
<dbReference type="HOGENOM" id="CLU_1352128_0_0_2"/>
<dbReference type="Proteomes" id="UP000004028">
    <property type="component" value="Unassembled WGS sequence"/>
</dbReference>
<dbReference type="EMBL" id="ABYV02000002">
    <property type="protein sequence ID" value="EFC94143.1"/>
    <property type="molecule type" value="Genomic_DNA"/>
</dbReference>
<proteinExistence type="predicted"/>
<reference evidence="2 3" key="1">
    <citation type="submission" date="2010-01" db="EMBL/GenBank/DDBJ databases">
        <authorList>
            <person name="Weinstock G."/>
            <person name="Sodergren E."/>
            <person name="Clifton S."/>
            <person name="Fulton L."/>
            <person name="Fulton B."/>
            <person name="Courtney L."/>
            <person name="Fronick C."/>
            <person name="Harrison M."/>
            <person name="Strong C."/>
            <person name="Farmer C."/>
            <person name="Delahaunty K."/>
            <person name="Markovic C."/>
            <person name="Hall O."/>
            <person name="Minx P."/>
            <person name="Tomlinson C."/>
            <person name="Mitreva M."/>
            <person name="Nelson J."/>
            <person name="Hou S."/>
            <person name="Wollam A."/>
            <person name="Pepin K.H."/>
            <person name="Johnson M."/>
            <person name="Bhonagiri V."/>
            <person name="Nash W.E."/>
            <person name="Warren W."/>
            <person name="Chinwalla A."/>
            <person name="Mardis E.R."/>
            <person name="Wilson R.K."/>
        </authorList>
    </citation>
    <scope>NUCLEOTIDE SEQUENCE [LARGE SCALE GENOMIC DNA]</scope>
    <source>
        <strain evidence="2 3">DSM 2374</strain>
    </source>
</reference>
<evidence type="ECO:0000313" key="2">
    <source>
        <dbReference type="EMBL" id="EFC94143.1"/>
    </source>
</evidence>
<gene>
    <name evidence="2" type="ORF">METSMIF1_02115</name>
</gene>
<dbReference type="Gene3D" id="2.60.40.10">
    <property type="entry name" value="Immunoglobulins"/>
    <property type="match status" value="1"/>
</dbReference>
<protein>
    <recommendedName>
        <fullName evidence="4">Adhesin-like protein</fullName>
    </recommendedName>
</protein>
<dbReference type="AlphaFoldDB" id="D2ZMR5"/>
<dbReference type="RefSeq" id="WP_004032215.1">
    <property type="nucleotide sequence ID" value="NZ_GG704759.1"/>
</dbReference>
<evidence type="ECO:0008006" key="4">
    <source>
        <dbReference type="Google" id="ProtNLM"/>
    </source>
</evidence>
<accession>D2ZMR5</accession>
<sequence length="213" mass="23455">MVDKKVIILSTVAIILMIILVFICFGSNLSVFKQETDLVITSNSTLNNGDNFTVKLADNNGKGIANKTVCIKLVDDGGNVNNLNITTDKNGVSSFGINANSGNYVAKCVFLGDDNYDSSNIVQNISIINKVVSLNQTDNVNSNSSDNYQRPTTIQGGKEIFTAHESDVMPDGWDPNKHELYRVNLPDGNHRIYYDDGYKRVCDSHGYVLSWGY</sequence>
<keyword evidence="1" id="KW-1133">Transmembrane helix</keyword>
<evidence type="ECO:0000256" key="1">
    <source>
        <dbReference type="SAM" id="Phobius"/>
    </source>
</evidence>
<comment type="caution">
    <text evidence="2">The sequence shown here is derived from an EMBL/GenBank/DDBJ whole genome shotgun (WGS) entry which is preliminary data.</text>
</comment>
<organism evidence="2 3">
    <name type="scientific">Methanobrevibacter smithii DSM 2374</name>
    <dbReference type="NCBI Taxonomy" id="521002"/>
    <lineage>
        <taxon>Archaea</taxon>
        <taxon>Methanobacteriati</taxon>
        <taxon>Methanobacteriota</taxon>
        <taxon>Methanomada group</taxon>
        <taxon>Methanobacteria</taxon>
        <taxon>Methanobacteriales</taxon>
        <taxon>Methanobacteriaceae</taxon>
        <taxon>Methanobrevibacter</taxon>
    </lineage>
</organism>
<keyword evidence="1" id="KW-0812">Transmembrane</keyword>